<dbReference type="Gene3D" id="1.10.357.10">
    <property type="entry name" value="Tetracycline Repressor, domain 2"/>
    <property type="match status" value="1"/>
</dbReference>
<dbReference type="AlphaFoldDB" id="A0A0D0GUA5"/>
<feature type="DNA-binding region" description="H-T-H motif" evidence="4">
    <location>
        <begin position="29"/>
        <end position="48"/>
    </location>
</feature>
<dbReference type="PANTHER" id="PTHR47506">
    <property type="entry name" value="TRANSCRIPTIONAL REGULATORY PROTEIN"/>
    <property type="match status" value="1"/>
</dbReference>
<accession>A0A0D0GUA5</accession>
<keyword evidence="2 4" id="KW-0238">DNA-binding</keyword>
<evidence type="ECO:0000256" key="2">
    <source>
        <dbReference type="ARBA" id="ARBA00023125"/>
    </source>
</evidence>
<keyword evidence="7" id="KW-1185">Reference proteome</keyword>
<name>A0A0D0GUA5_9SPHI</name>
<evidence type="ECO:0000313" key="7">
    <source>
        <dbReference type="Proteomes" id="UP000032049"/>
    </source>
</evidence>
<evidence type="ECO:0000256" key="4">
    <source>
        <dbReference type="PROSITE-ProRule" id="PRU00335"/>
    </source>
</evidence>
<comment type="caution">
    <text evidence="6">The sequence shown here is derived from an EMBL/GenBank/DDBJ whole genome shotgun (WGS) entry which is preliminary data.</text>
</comment>
<evidence type="ECO:0000256" key="3">
    <source>
        <dbReference type="ARBA" id="ARBA00023163"/>
    </source>
</evidence>
<keyword evidence="3" id="KW-0804">Transcription</keyword>
<feature type="domain" description="HTH tetR-type" evidence="5">
    <location>
        <begin position="6"/>
        <end position="66"/>
    </location>
</feature>
<dbReference type="Gene3D" id="1.10.10.60">
    <property type="entry name" value="Homeodomain-like"/>
    <property type="match status" value="1"/>
</dbReference>
<dbReference type="OrthoDB" id="9795242at2"/>
<dbReference type="GO" id="GO:0003677">
    <property type="term" value="F:DNA binding"/>
    <property type="evidence" value="ECO:0007669"/>
    <property type="project" value="UniProtKB-UniRule"/>
</dbReference>
<dbReference type="Pfam" id="PF00440">
    <property type="entry name" value="TetR_N"/>
    <property type="match status" value="1"/>
</dbReference>
<dbReference type="SUPFAM" id="SSF48498">
    <property type="entry name" value="Tetracyclin repressor-like, C-terminal domain"/>
    <property type="match status" value="1"/>
</dbReference>
<evidence type="ECO:0000313" key="6">
    <source>
        <dbReference type="EMBL" id="KIO78021.1"/>
    </source>
</evidence>
<sequence length="191" mass="21370">MARNKAFDIDHKLTVARDLFWEKGYHATSINDLVDTLGLNRSSIYDTYGSKHELFLSSLTNYAQLKISEYQTAGKGADSAFSALTNIIRSVVEHTLKDDRNCLIVKSTFEVAGKNDDIRAIIVKHGKVLQEIFASLIRKAQQNGEIGTSKDPEVMAAFILSSFSGFWQQYILSGSREQVDKSVEFLISVIK</sequence>
<evidence type="ECO:0000256" key="1">
    <source>
        <dbReference type="ARBA" id="ARBA00023015"/>
    </source>
</evidence>
<dbReference type="InterPro" id="IPR009057">
    <property type="entry name" value="Homeodomain-like_sf"/>
</dbReference>
<dbReference type="PROSITE" id="PS50977">
    <property type="entry name" value="HTH_TETR_2"/>
    <property type="match status" value="1"/>
</dbReference>
<keyword evidence="1" id="KW-0805">Transcription regulation</keyword>
<proteinExistence type="predicted"/>
<organism evidence="6 7">
    <name type="scientific">Pedobacter lusitanus</name>
    <dbReference type="NCBI Taxonomy" id="1503925"/>
    <lineage>
        <taxon>Bacteria</taxon>
        <taxon>Pseudomonadati</taxon>
        <taxon>Bacteroidota</taxon>
        <taxon>Sphingobacteriia</taxon>
        <taxon>Sphingobacteriales</taxon>
        <taxon>Sphingobacteriaceae</taxon>
        <taxon>Pedobacter</taxon>
    </lineage>
</organism>
<reference evidence="6 7" key="1">
    <citation type="submission" date="2015-01" db="EMBL/GenBank/DDBJ databases">
        <title>Draft genome sequence of Pedobacter sp. NL19 isolated from sludge of an effluent treatment pond in an abandoned uranium mine.</title>
        <authorList>
            <person name="Santos T."/>
            <person name="Caetano T."/>
            <person name="Covas C."/>
            <person name="Cruz A."/>
            <person name="Mendo S."/>
        </authorList>
    </citation>
    <scope>NUCLEOTIDE SEQUENCE [LARGE SCALE GENOMIC DNA]</scope>
    <source>
        <strain evidence="6 7">NL19</strain>
    </source>
</reference>
<dbReference type="InterPro" id="IPR036271">
    <property type="entry name" value="Tet_transcr_reg_TetR-rel_C_sf"/>
</dbReference>
<dbReference type="RefSeq" id="WP_041879655.1">
    <property type="nucleotide sequence ID" value="NZ_CP157278.1"/>
</dbReference>
<dbReference type="Pfam" id="PF16925">
    <property type="entry name" value="TetR_C_13"/>
    <property type="match status" value="1"/>
</dbReference>
<gene>
    <name evidence="6" type="ORF">TH53_06220</name>
</gene>
<dbReference type="EMBL" id="JXRA01000025">
    <property type="protein sequence ID" value="KIO78021.1"/>
    <property type="molecule type" value="Genomic_DNA"/>
</dbReference>
<dbReference type="STRING" id="1503925.TH53_06220"/>
<dbReference type="InterPro" id="IPR001647">
    <property type="entry name" value="HTH_TetR"/>
</dbReference>
<dbReference type="InterPro" id="IPR011075">
    <property type="entry name" value="TetR_C"/>
</dbReference>
<dbReference type="Proteomes" id="UP000032049">
    <property type="component" value="Unassembled WGS sequence"/>
</dbReference>
<dbReference type="SUPFAM" id="SSF46689">
    <property type="entry name" value="Homeodomain-like"/>
    <property type="match status" value="1"/>
</dbReference>
<evidence type="ECO:0000259" key="5">
    <source>
        <dbReference type="PROSITE" id="PS50977"/>
    </source>
</evidence>
<protein>
    <recommendedName>
        <fullName evidence="5">HTH tetR-type domain-containing protein</fullName>
    </recommendedName>
</protein>
<dbReference type="PANTHER" id="PTHR47506:SF10">
    <property type="entry name" value="TRANSCRIPTIONAL REGULATORY PROTEIN"/>
    <property type="match status" value="1"/>
</dbReference>